<name>A0A2I1HLY3_9GLOM</name>
<dbReference type="EMBL" id="LLXI01003832">
    <property type="protein sequence ID" value="PKY59895.1"/>
    <property type="molecule type" value="Genomic_DNA"/>
</dbReference>
<reference evidence="1 2" key="1">
    <citation type="submission" date="2015-10" db="EMBL/GenBank/DDBJ databases">
        <title>Genome analyses suggest a sexual origin of heterokaryosis in a supposedly ancient asexual fungus.</title>
        <authorList>
            <person name="Ropars J."/>
            <person name="Sedzielewska K."/>
            <person name="Noel J."/>
            <person name="Charron P."/>
            <person name="Farinelli L."/>
            <person name="Marton T."/>
            <person name="Kruger M."/>
            <person name="Pelin A."/>
            <person name="Brachmann A."/>
            <person name="Corradi N."/>
        </authorList>
    </citation>
    <scope>NUCLEOTIDE SEQUENCE [LARGE SCALE GENOMIC DNA]</scope>
    <source>
        <strain evidence="1 2">A4</strain>
    </source>
</reference>
<dbReference type="AlphaFoldDB" id="A0A2I1HLY3"/>
<proteinExistence type="predicted"/>
<organism evidence="1 2">
    <name type="scientific">Rhizophagus irregularis</name>
    <dbReference type="NCBI Taxonomy" id="588596"/>
    <lineage>
        <taxon>Eukaryota</taxon>
        <taxon>Fungi</taxon>
        <taxon>Fungi incertae sedis</taxon>
        <taxon>Mucoromycota</taxon>
        <taxon>Glomeromycotina</taxon>
        <taxon>Glomeromycetes</taxon>
        <taxon>Glomerales</taxon>
        <taxon>Glomeraceae</taxon>
        <taxon>Rhizophagus</taxon>
    </lineage>
</organism>
<keyword evidence="2" id="KW-1185">Reference proteome</keyword>
<evidence type="ECO:0000313" key="1">
    <source>
        <dbReference type="EMBL" id="PKY59895.1"/>
    </source>
</evidence>
<protein>
    <submittedName>
        <fullName evidence="1">Uncharacterized protein</fullName>
    </submittedName>
</protein>
<gene>
    <name evidence="1" type="ORF">RhiirA4_483025</name>
</gene>
<sequence>MNNNNNFPSLNSTIQQNKFPKIENNNQQITKNSLKNLSITKIAIINIHTLNKEKLIFMLDAMKSNDIDIYELVKTNLSIRTSKIWQQQFSFYEYFEYFDYSQQEVEDKAQKKNVRLIQVYINANKKERTQIEELYKYVKDIIDKAKQKNMEIIIMVFLTLIIENT</sequence>
<accession>A0A2I1HLY3</accession>
<comment type="caution">
    <text evidence="1">The sequence shown here is derived from an EMBL/GenBank/DDBJ whole genome shotgun (WGS) entry which is preliminary data.</text>
</comment>
<dbReference type="Proteomes" id="UP000234323">
    <property type="component" value="Unassembled WGS sequence"/>
</dbReference>
<evidence type="ECO:0000313" key="2">
    <source>
        <dbReference type="Proteomes" id="UP000234323"/>
    </source>
</evidence>